<evidence type="ECO:0000313" key="2">
    <source>
        <dbReference type="EMBL" id="PZP89052.1"/>
    </source>
</evidence>
<dbReference type="EMBL" id="QFOZ01000004">
    <property type="protein sequence ID" value="PZP89052.1"/>
    <property type="molecule type" value="Genomic_DNA"/>
</dbReference>
<evidence type="ECO:0008006" key="4">
    <source>
        <dbReference type="Google" id="ProtNLM"/>
    </source>
</evidence>
<evidence type="ECO:0000256" key="1">
    <source>
        <dbReference type="SAM" id="MobiDB-lite"/>
    </source>
</evidence>
<protein>
    <recommendedName>
        <fullName evidence="4">Lipoprotein</fullName>
    </recommendedName>
</protein>
<reference evidence="2 3" key="1">
    <citation type="submission" date="2017-08" db="EMBL/GenBank/DDBJ databases">
        <title>Infants hospitalized years apart are colonized by the same room-sourced microbial strains.</title>
        <authorList>
            <person name="Brooks B."/>
            <person name="Olm M.R."/>
            <person name="Firek B.A."/>
            <person name="Baker R."/>
            <person name="Thomas B.C."/>
            <person name="Morowitz M.J."/>
            <person name="Banfield J.F."/>
        </authorList>
    </citation>
    <scope>NUCLEOTIDE SEQUENCE [LARGE SCALE GENOMIC DNA]</scope>
    <source>
        <strain evidence="2">S2_006_000_R1_57</strain>
    </source>
</reference>
<feature type="compositionally biased region" description="Low complexity" evidence="1">
    <location>
        <begin position="250"/>
        <end position="279"/>
    </location>
</feature>
<evidence type="ECO:0000313" key="3">
    <source>
        <dbReference type="Proteomes" id="UP000248606"/>
    </source>
</evidence>
<dbReference type="RefSeq" id="WP_290599375.1">
    <property type="nucleotide sequence ID" value="NZ_JAPJOB010000003.1"/>
</dbReference>
<comment type="caution">
    <text evidence="2">The sequence shown here is derived from an EMBL/GenBank/DDBJ whole genome shotgun (WGS) entry which is preliminary data.</text>
</comment>
<feature type="region of interest" description="Disordered" evidence="1">
    <location>
        <begin position="30"/>
        <end position="65"/>
    </location>
</feature>
<sequence length="337" mass="34670">MRHRVSAATTGLLLTGALVVGVAVSGCTVPTAEDRNNAGGTTGTHQPGDGDSAATPSAGVPGGQHAATITDKQANALQRSWQQFVNRHPKADMSMALLPVGAQKGAAPLELGFAPRIAGGEALRVPIALAAVEKSGGDGDVGGDLVTALNANDARAAARLWASLGTPQQAAQATMRALRQGGDTTTRVQTQYPLRSEWLPVNQVRFAAGLACLPSAEYIRASMTASSPSQQFGFGGYSQAQFSNAWVETQGAQGPQGAQGKQGAQNTRGAQKQSTQKQSVTTVRQMVIMDMGKAGFAALSLTARTPDGTRAGAEKLLTAMAHWLMSQAANVPAGRCL</sequence>
<dbReference type="AlphaFoldDB" id="A0A2W5K999"/>
<gene>
    <name evidence="2" type="ORF">DI579_03885</name>
</gene>
<organism evidence="2 3">
    <name type="scientific">Lawsonella clevelandensis</name>
    <dbReference type="NCBI Taxonomy" id="1528099"/>
    <lineage>
        <taxon>Bacteria</taxon>
        <taxon>Bacillati</taxon>
        <taxon>Actinomycetota</taxon>
        <taxon>Actinomycetes</taxon>
        <taxon>Mycobacteriales</taxon>
        <taxon>Lawsonellaceae</taxon>
        <taxon>Lawsonella</taxon>
    </lineage>
</organism>
<dbReference type="PROSITE" id="PS51257">
    <property type="entry name" value="PROKAR_LIPOPROTEIN"/>
    <property type="match status" value="1"/>
</dbReference>
<dbReference type="Proteomes" id="UP000248606">
    <property type="component" value="Unassembled WGS sequence"/>
</dbReference>
<name>A0A2W5K999_9ACTN</name>
<feature type="region of interest" description="Disordered" evidence="1">
    <location>
        <begin position="248"/>
        <end position="279"/>
    </location>
</feature>
<proteinExistence type="predicted"/>
<accession>A0A2W5K999</accession>